<dbReference type="Proteomes" id="UP000243799">
    <property type="component" value="Unassembled WGS sequence"/>
</dbReference>
<dbReference type="STRING" id="490629.SAMN05216266_10161"/>
<dbReference type="EMBL" id="FOKG01000001">
    <property type="protein sequence ID" value="SFA72357.1"/>
    <property type="molecule type" value="Genomic_DNA"/>
</dbReference>
<sequence length="81" mass="9149">MSLDQLHQLLATVHGRLTDARAHTERARELLEESRRALVDAQAQAQPWLPPQLALALDQVDTHGDRLSSADDLLNRYEARL</sequence>
<reference evidence="2" key="1">
    <citation type="submission" date="2016-10" db="EMBL/GenBank/DDBJ databases">
        <authorList>
            <person name="Varghese N."/>
            <person name="Submissions S."/>
        </authorList>
    </citation>
    <scope>NUCLEOTIDE SEQUENCE [LARGE SCALE GENOMIC DNA]</scope>
    <source>
        <strain evidence="2">CGMCC 4.3568</strain>
    </source>
</reference>
<name>A0A1I0V8J5_9PSEU</name>
<protein>
    <submittedName>
        <fullName evidence="1">Uncharacterized protein</fullName>
    </submittedName>
</protein>
<organism evidence="1 2">
    <name type="scientific">Amycolatopsis marina</name>
    <dbReference type="NCBI Taxonomy" id="490629"/>
    <lineage>
        <taxon>Bacteria</taxon>
        <taxon>Bacillati</taxon>
        <taxon>Actinomycetota</taxon>
        <taxon>Actinomycetes</taxon>
        <taxon>Pseudonocardiales</taxon>
        <taxon>Pseudonocardiaceae</taxon>
        <taxon>Amycolatopsis</taxon>
    </lineage>
</organism>
<evidence type="ECO:0000313" key="1">
    <source>
        <dbReference type="EMBL" id="SFA72357.1"/>
    </source>
</evidence>
<dbReference type="AlphaFoldDB" id="A0A1I0V8J5"/>
<evidence type="ECO:0000313" key="2">
    <source>
        <dbReference type="Proteomes" id="UP000243799"/>
    </source>
</evidence>
<keyword evidence="2" id="KW-1185">Reference proteome</keyword>
<dbReference type="RefSeq" id="WP_091667766.1">
    <property type="nucleotide sequence ID" value="NZ_FOKG01000001.1"/>
</dbReference>
<accession>A0A1I0V8J5</accession>
<gene>
    <name evidence="1" type="ORF">SAMN05216266_10161</name>
</gene>
<proteinExistence type="predicted"/>